<dbReference type="SUPFAM" id="SSF54001">
    <property type="entry name" value="Cysteine proteinases"/>
    <property type="match status" value="1"/>
</dbReference>
<dbReference type="GO" id="GO:0006508">
    <property type="term" value="P:proteolysis"/>
    <property type="evidence" value="ECO:0007669"/>
    <property type="project" value="InterPro"/>
</dbReference>
<accession>A0AAE3KME9</accession>
<protein>
    <submittedName>
        <fullName evidence="4">C1 family peptidase</fullName>
    </submittedName>
</protein>
<evidence type="ECO:0000313" key="5">
    <source>
        <dbReference type="Proteomes" id="UP001204953"/>
    </source>
</evidence>
<sequence length="313" mass="35886">MKSEDKKVVLINQNTGKRIKLGGFHKSDQKPPNSKQYAASRYQKKDLPHKVDLRPYMTKVENQANANSCTANAMVGAYEYLAKRMLGDSGDVSRLFVYYNARALDGKRVKDEGTSLTNCIQVLQDMGACTEDTWPYETSQVNKQPSDEAYEEAEQFLIEDAEEIDIDLFSMKHCLAEGYPFAFGMLLFKSFDKATKKGRVPMPDLSTEEGRETHGAHAMLCVGYSDKNEAFIVRNSWGDDWGDNGYCYIPYDYLTNPDLSWDCWTIRKVTDLDFSRDISSDDEEYFYAADEEDYDDSDSYYEEADEEDYDDDD</sequence>
<comment type="caution">
    <text evidence="4">The sequence shown here is derived from an EMBL/GenBank/DDBJ whole genome shotgun (WGS) entry which is preliminary data.</text>
</comment>
<dbReference type="Proteomes" id="UP001204953">
    <property type="component" value="Unassembled WGS sequence"/>
</dbReference>
<dbReference type="InterPro" id="IPR038765">
    <property type="entry name" value="Papain-like_cys_pep_sf"/>
</dbReference>
<dbReference type="AlphaFoldDB" id="A0AAE3KME9"/>
<feature type="non-terminal residue" evidence="4">
    <location>
        <position position="313"/>
    </location>
</feature>
<dbReference type="PANTHER" id="PTHR12411">
    <property type="entry name" value="CYSTEINE PROTEASE FAMILY C1-RELATED"/>
    <property type="match status" value="1"/>
</dbReference>
<gene>
    <name evidence="4" type="ORF">NJ959_11840</name>
</gene>
<dbReference type="GO" id="GO:0008234">
    <property type="term" value="F:cysteine-type peptidase activity"/>
    <property type="evidence" value="ECO:0007669"/>
    <property type="project" value="InterPro"/>
</dbReference>
<feature type="region of interest" description="Disordered" evidence="2">
    <location>
        <begin position="285"/>
        <end position="313"/>
    </location>
</feature>
<dbReference type="InterPro" id="IPR013128">
    <property type="entry name" value="Peptidase_C1A"/>
</dbReference>
<feature type="domain" description="Peptidase C1A papain C-terminal" evidence="3">
    <location>
        <begin position="47"/>
        <end position="255"/>
    </location>
</feature>
<dbReference type="SMART" id="SM00645">
    <property type="entry name" value="Pept_C1"/>
    <property type="match status" value="1"/>
</dbReference>
<reference evidence="4" key="1">
    <citation type="submission" date="2022-06" db="EMBL/GenBank/DDBJ databases">
        <title>New cyanobacteria of genus Symplocastrum in benthos of Lake Baikal.</title>
        <authorList>
            <person name="Sorokovikova E."/>
            <person name="Tikhonova I."/>
            <person name="Krasnopeev A."/>
            <person name="Evseev P."/>
            <person name="Gladkikh A."/>
            <person name="Belykh O."/>
        </authorList>
    </citation>
    <scope>NUCLEOTIDE SEQUENCE</scope>
    <source>
        <strain evidence="4">BBK-W-15</strain>
    </source>
</reference>
<dbReference type="RefSeq" id="WP_254011934.1">
    <property type="nucleotide sequence ID" value="NZ_JAMZMM010000095.1"/>
</dbReference>
<keyword evidence="5" id="KW-1185">Reference proteome</keyword>
<dbReference type="InterPro" id="IPR000668">
    <property type="entry name" value="Peptidase_C1A_C"/>
</dbReference>
<evidence type="ECO:0000256" key="1">
    <source>
        <dbReference type="ARBA" id="ARBA00008455"/>
    </source>
</evidence>
<organism evidence="4 5">
    <name type="scientific">Limnofasciculus baicalensis BBK-W-15</name>
    <dbReference type="NCBI Taxonomy" id="2699891"/>
    <lineage>
        <taxon>Bacteria</taxon>
        <taxon>Bacillati</taxon>
        <taxon>Cyanobacteriota</taxon>
        <taxon>Cyanophyceae</taxon>
        <taxon>Coleofasciculales</taxon>
        <taxon>Coleofasciculaceae</taxon>
        <taxon>Limnofasciculus</taxon>
        <taxon>Limnofasciculus baicalensis</taxon>
    </lineage>
</organism>
<dbReference type="Gene3D" id="3.90.70.10">
    <property type="entry name" value="Cysteine proteinases"/>
    <property type="match status" value="1"/>
</dbReference>
<proteinExistence type="inferred from homology"/>
<dbReference type="CDD" id="cd02619">
    <property type="entry name" value="Peptidase_C1"/>
    <property type="match status" value="1"/>
</dbReference>
<comment type="similarity">
    <text evidence="1">Belongs to the peptidase C1 family.</text>
</comment>
<feature type="region of interest" description="Disordered" evidence="2">
    <location>
        <begin position="20"/>
        <end position="40"/>
    </location>
</feature>
<dbReference type="Pfam" id="PF00112">
    <property type="entry name" value="Peptidase_C1"/>
    <property type="match status" value="1"/>
</dbReference>
<evidence type="ECO:0000259" key="3">
    <source>
        <dbReference type="SMART" id="SM00645"/>
    </source>
</evidence>
<dbReference type="EMBL" id="JAMZMM010000095">
    <property type="protein sequence ID" value="MCP2729149.1"/>
    <property type="molecule type" value="Genomic_DNA"/>
</dbReference>
<name>A0AAE3KME9_9CYAN</name>
<evidence type="ECO:0000256" key="2">
    <source>
        <dbReference type="SAM" id="MobiDB-lite"/>
    </source>
</evidence>
<evidence type="ECO:0000313" key="4">
    <source>
        <dbReference type="EMBL" id="MCP2729149.1"/>
    </source>
</evidence>